<evidence type="ECO:0000313" key="2">
    <source>
        <dbReference type="EMBL" id="MCV7421206.1"/>
    </source>
</evidence>
<reference evidence="2" key="2">
    <citation type="journal article" date="2022" name="BMC Genomics">
        <title>Comparative genome analysis of mycobacteria focusing on tRNA and non-coding RNA.</title>
        <authorList>
            <person name="Behra P.R.K."/>
            <person name="Pettersson B.M.F."/>
            <person name="Ramesh M."/>
            <person name="Das S."/>
            <person name="Dasgupta S."/>
            <person name="Kirsebom L.A."/>
        </authorList>
    </citation>
    <scope>NUCLEOTIDE SEQUENCE</scope>
    <source>
        <strain evidence="2">DSM 44838</strain>
    </source>
</reference>
<dbReference type="AlphaFoldDB" id="A0A9X3C2H3"/>
<dbReference type="PANTHER" id="PTHR22916">
    <property type="entry name" value="GLYCOSYLTRANSFERASE"/>
    <property type="match status" value="1"/>
</dbReference>
<name>A0A9X3C2H3_9MYCO</name>
<gene>
    <name evidence="2" type="ORF">H7K45_11705</name>
</gene>
<dbReference type="RefSeq" id="WP_263995985.1">
    <property type="nucleotide sequence ID" value="NZ_JACKVK010000008.1"/>
</dbReference>
<evidence type="ECO:0000259" key="1">
    <source>
        <dbReference type="Pfam" id="PF00535"/>
    </source>
</evidence>
<sequence length="310" mass="33171">MADDGTAARPAVAVVLPAFNAEHTIAAAARSVLVDDSVAVELLIVDDGSTDGTLAALGGFAEDPRVTIVSRPNRGLAASLNEAIAATTAPYVARMDADDVSVPGRFRAQVDHLEAHPEVVLVGGQIRRVVDGVAESASSFPQDHDAIVAALLRGQHAMCHPAVMIRRAALDTVGGYWSYGVAEDWDLFLRLSEVGDLANVDHHVLDYSFHGGGINASSMRRVRTNIALAVANYRRRATGRPEFDPQTYADHLDALEKFKIRAESVSLGLYRRSMLTDGSRRATKTVLLAGAALSWPPFAIRRLAQTARAS</sequence>
<dbReference type="InterPro" id="IPR029044">
    <property type="entry name" value="Nucleotide-diphossugar_trans"/>
</dbReference>
<protein>
    <submittedName>
        <fullName evidence="2">Glycosyltransferase</fullName>
    </submittedName>
</protein>
<feature type="domain" description="Glycosyltransferase 2-like" evidence="1">
    <location>
        <begin position="14"/>
        <end position="173"/>
    </location>
</feature>
<organism evidence="2 3">
    <name type="scientific">Mycobacterium yunnanensis</name>
    <dbReference type="NCBI Taxonomy" id="368477"/>
    <lineage>
        <taxon>Bacteria</taxon>
        <taxon>Bacillati</taxon>
        <taxon>Actinomycetota</taxon>
        <taxon>Actinomycetes</taxon>
        <taxon>Mycobacteriales</taxon>
        <taxon>Mycobacteriaceae</taxon>
        <taxon>Mycobacterium</taxon>
    </lineage>
</organism>
<dbReference type="InterPro" id="IPR001173">
    <property type="entry name" value="Glyco_trans_2-like"/>
</dbReference>
<dbReference type="Pfam" id="PF00535">
    <property type="entry name" value="Glycos_transf_2"/>
    <property type="match status" value="1"/>
</dbReference>
<proteinExistence type="predicted"/>
<dbReference type="SUPFAM" id="SSF53448">
    <property type="entry name" value="Nucleotide-diphospho-sugar transferases"/>
    <property type="match status" value="1"/>
</dbReference>
<dbReference type="Gene3D" id="3.90.550.10">
    <property type="entry name" value="Spore Coat Polysaccharide Biosynthesis Protein SpsA, Chain A"/>
    <property type="match status" value="1"/>
</dbReference>
<dbReference type="GO" id="GO:0016758">
    <property type="term" value="F:hexosyltransferase activity"/>
    <property type="evidence" value="ECO:0007669"/>
    <property type="project" value="UniProtKB-ARBA"/>
</dbReference>
<accession>A0A9X3C2H3</accession>
<dbReference type="Proteomes" id="UP001141629">
    <property type="component" value="Unassembled WGS sequence"/>
</dbReference>
<reference evidence="2" key="1">
    <citation type="submission" date="2020-07" db="EMBL/GenBank/DDBJ databases">
        <authorList>
            <person name="Pettersson B.M.F."/>
            <person name="Behra P.R.K."/>
            <person name="Ramesh M."/>
            <person name="Das S."/>
            <person name="Dasgupta S."/>
            <person name="Kirsebom L.A."/>
        </authorList>
    </citation>
    <scope>NUCLEOTIDE SEQUENCE</scope>
    <source>
        <strain evidence="2">DSM 44838</strain>
    </source>
</reference>
<evidence type="ECO:0000313" key="3">
    <source>
        <dbReference type="Proteomes" id="UP001141629"/>
    </source>
</evidence>
<comment type="caution">
    <text evidence="2">The sequence shown here is derived from an EMBL/GenBank/DDBJ whole genome shotgun (WGS) entry which is preliminary data.</text>
</comment>
<dbReference type="EMBL" id="JACKVK010000008">
    <property type="protein sequence ID" value="MCV7421206.1"/>
    <property type="molecule type" value="Genomic_DNA"/>
</dbReference>
<dbReference type="PANTHER" id="PTHR22916:SF3">
    <property type="entry name" value="UDP-GLCNAC:BETAGAL BETA-1,3-N-ACETYLGLUCOSAMINYLTRANSFERASE-LIKE PROTEIN 1"/>
    <property type="match status" value="1"/>
</dbReference>
<keyword evidence="3" id="KW-1185">Reference proteome</keyword>